<comment type="caution">
    <text evidence="2">The sequence shown here is derived from an EMBL/GenBank/DDBJ whole genome shotgun (WGS) entry which is preliminary data.</text>
</comment>
<dbReference type="SUPFAM" id="SSF46565">
    <property type="entry name" value="Chaperone J-domain"/>
    <property type="match status" value="1"/>
</dbReference>
<dbReference type="AlphaFoldDB" id="A0A1F7FMC2"/>
<proteinExistence type="predicted"/>
<dbReference type="SUPFAM" id="SSF160246">
    <property type="entry name" value="EspE N-terminal domain-like"/>
    <property type="match status" value="1"/>
</dbReference>
<dbReference type="InterPro" id="IPR001623">
    <property type="entry name" value="DnaJ_domain"/>
</dbReference>
<protein>
    <recommendedName>
        <fullName evidence="4">J domain-containing protein</fullName>
    </recommendedName>
</protein>
<dbReference type="Gene3D" id="1.10.287.110">
    <property type="entry name" value="DnaJ domain"/>
    <property type="match status" value="1"/>
</dbReference>
<dbReference type="EMBL" id="MFYX01000001">
    <property type="protein sequence ID" value="OGK07627.1"/>
    <property type="molecule type" value="Genomic_DNA"/>
</dbReference>
<sequence length="257" mass="29738">MRVFQYYFMPMEDAQNIDALLSNCRELFNSEVNICLDFIRHLQVDGLKSAYREKVKQCHPDKARALGVSSDILKRTFVRISNAYETVLPYVTGEKDINRLITQQKKPSLRHDADQRQGQEQSVKKRDLWHTGSMPRKKLRLGTFLYYKRLISWQTLQEAIAWQRSHRPLIGQLALNYNFISVNDLNTIFLNVAPGESLCAVAKRLGKLTDHQIQTLLNKQASYNFRIGRFFIEMGLFSEREIAALLGSCTGHNRSVI</sequence>
<evidence type="ECO:0000256" key="1">
    <source>
        <dbReference type="SAM" id="MobiDB-lite"/>
    </source>
</evidence>
<gene>
    <name evidence="2" type="ORF">A2519_21935</name>
</gene>
<evidence type="ECO:0000313" key="2">
    <source>
        <dbReference type="EMBL" id="OGK07627.1"/>
    </source>
</evidence>
<dbReference type="CDD" id="cd06257">
    <property type="entry name" value="DnaJ"/>
    <property type="match status" value="1"/>
</dbReference>
<feature type="region of interest" description="Disordered" evidence="1">
    <location>
        <begin position="104"/>
        <end position="127"/>
    </location>
</feature>
<organism evidence="2 3">
    <name type="scientific">Candidatus Raymondbacteria bacterium RIFOXYD12_FULL_49_13</name>
    <dbReference type="NCBI Taxonomy" id="1817890"/>
    <lineage>
        <taxon>Bacteria</taxon>
        <taxon>Raymondiibacteriota</taxon>
    </lineage>
</organism>
<dbReference type="InterPro" id="IPR036869">
    <property type="entry name" value="J_dom_sf"/>
</dbReference>
<dbReference type="InterPro" id="IPR037257">
    <property type="entry name" value="T2SS_E_N_sf"/>
</dbReference>
<evidence type="ECO:0000313" key="3">
    <source>
        <dbReference type="Proteomes" id="UP000179243"/>
    </source>
</evidence>
<dbReference type="Proteomes" id="UP000179243">
    <property type="component" value="Unassembled WGS sequence"/>
</dbReference>
<reference evidence="2 3" key="1">
    <citation type="journal article" date="2016" name="Nat. Commun.">
        <title>Thousands of microbial genomes shed light on interconnected biogeochemical processes in an aquifer system.</title>
        <authorList>
            <person name="Anantharaman K."/>
            <person name="Brown C.T."/>
            <person name="Hug L.A."/>
            <person name="Sharon I."/>
            <person name="Castelle C.J."/>
            <person name="Probst A.J."/>
            <person name="Thomas B.C."/>
            <person name="Singh A."/>
            <person name="Wilkins M.J."/>
            <person name="Karaoz U."/>
            <person name="Brodie E.L."/>
            <person name="Williams K.H."/>
            <person name="Hubbard S.S."/>
            <person name="Banfield J.F."/>
        </authorList>
    </citation>
    <scope>NUCLEOTIDE SEQUENCE [LARGE SCALE GENOMIC DNA]</scope>
</reference>
<feature type="compositionally biased region" description="Basic and acidic residues" evidence="1">
    <location>
        <begin position="109"/>
        <end position="127"/>
    </location>
</feature>
<name>A0A1F7FMC2_UNCRA</name>
<accession>A0A1F7FMC2</accession>
<evidence type="ECO:0008006" key="4">
    <source>
        <dbReference type="Google" id="ProtNLM"/>
    </source>
</evidence>